<dbReference type="EMBL" id="FNNO01000009">
    <property type="protein sequence ID" value="SDX09761.1"/>
    <property type="molecule type" value="Genomic_DNA"/>
</dbReference>
<evidence type="ECO:0000259" key="2">
    <source>
        <dbReference type="PROSITE" id="PS51677"/>
    </source>
</evidence>
<keyword evidence="4" id="KW-1185">Reference proteome</keyword>
<dbReference type="PANTHER" id="PTHR10587:SF125">
    <property type="entry name" value="POLYSACCHARIDE DEACETYLASE YHEN-RELATED"/>
    <property type="match status" value="1"/>
</dbReference>
<evidence type="ECO:0000313" key="4">
    <source>
        <dbReference type="Proteomes" id="UP000198711"/>
    </source>
</evidence>
<dbReference type="Pfam" id="PF01522">
    <property type="entry name" value="Polysacc_deac_1"/>
    <property type="match status" value="1"/>
</dbReference>
<dbReference type="PROSITE" id="PS51257">
    <property type="entry name" value="PROKAR_LIPOPROTEIN"/>
    <property type="match status" value="1"/>
</dbReference>
<dbReference type="RefSeq" id="WP_257574901.1">
    <property type="nucleotide sequence ID" value="NZ_FNNO01000009.1"/>
</dbReference>
<evidence type="ECO:0000256" key="1">
    <source>
        <dbReference type="SAM" id="SignalP"/>
    </source>
</evidence>
<dbReference type="PROSITE" id="PS51677">
    <property type="entry name" value="NODB"/>
    <property type="match status" value="1"/>
</dbReference>
<dbReference type="InterPro" id="IPR011330">
    <property type="entry name" value="Glyco_hydro/deAcase_b/a-brl"/>
</dbReference>
<gene>
    <name evidence="3" type="ORF">SAMN05444410_10929</name>
</gene>
<name>A0A8X8LEQ9_9BACT</name>
<dbReference type="PANTHER" id="PTHR10587">
    <property type="entry name" value="GLYCOSYL TRANSFERASE-RELATED"/>
    <property type="match status" value="1"/>
</dbReference>
<feature type="signal peptide" evidence="1">
    <location>
        <begin position="1"/>
        <end position="20"/>
    </location>
</feature>
<dbReference type="AlphaFoldDB" id="A0A8X8LEQ9"/>
<sequence length="291" mass="32362">MPIRNNMLGFILMLTVNSIASCNNVSTGKEVSDTASIVKSAAAPAKPAAVDPLAHWQPLAYDSTKKYIYLTFDDGPQHGTVTCVDTCRKLGVKASFFMVAMHAKAKSDGMQIVKMIRDSYPSFLLANHSTTHAAIGYHRFYKQVSQTGEDFTNAQEQLHVPYKMARLPGNSAWVRQGEMKASPLVRPVTALLDSAGYNVFGWDVEWSFNHKNARPVQSPQKLLAEVDSAFARNKTHVKNHLVILSHDRMFQRPEDAAALSAFIQLLKQNPAYVLETVDHYPGIKPPVYQPF</sequence>
<dbReference type="Proteomes" id="UP000198711">
    <property type="component" value="Unassembled WGS sequence"/>
</dbReference>
<dbReference type="SUPFAM" id="SSF88713">
    <property type="entry name" value="Glycoside hydrolase/deacetylase"/>
    <property type="match status" value="1"/>
</dbReference>
<feature type="domain" description="NodB homology" evidence="2">
    <location>
        <begin position="66"/>
        <end position="275"/>
    </location>
</feature>
<evidence type="ECO:0000313" key="3">
    <source>
        <dbReference type="EMBL" id="SDX09761.1"/>
    </source>
</evidence>
<dbReference type="GO" id="GO:0005975">
    <property type="term" value="P:carbohydrate metabolic process"/>
    <property type="evidence" value="ECO:0007669"/>
    <property type="project" value="InterPro"/>
</dbReference>
<dbReference type="GO" id="GO:0016810">
    <property type="term" value="F:hydrolase activity, acting on carbon-nitrogen (but not peptide) bonds"/>
    <property type="evidence" value="ECO:0007669"/>
    <property type="project" value="InterPro"/>
</dbReference>
<dbReference type="Gene3D" id="3.20.20.370">
    <property type="entry name" value="Glycoside hydrolase/deacetylase"/>
    <property type="match status" value="1"/>
</dbReference>
<keyword evidence="1" id="KW-0732">Signal</keyword>
<dbReference type="InterPro" id="IPR002509">
    <property type="entry name" value="NODB_dom"/>
</dbReference>
<reference evidence="3 4" key="1">
    <citation type="submission" date="2016-10" db="EMBL/GenBank/DDBJ databases">
        <authorList>
            <person name="Varghese N."/>
            <person name="Submissions S."/>
        </authorList>
    </citation>
    <scope>NUCLEOTIDE SEQUENCE [LARGE SCALE GENOMIC DNA]</scope>
    <source>
        <strain evidence="3 4">DSM 25353</strain>
    </source>
</reference>
<comment type="caution">
    <text evidence="3">The sequence shown here is derived from an EMBL/GenBank/DDBJ whole genome shotgun (WGS) entry which is preliminary data.</text>
</comment>
<accession>A0A8X8LEQ9</accession>
<proteinExistence type="predicted"/>
<feature type="chain" id="PRO_5036494237" evidence="1">
    <location>
        <begin position="21"/>
        <end position="291"/>
    </location>
</feature>
<protein>
    <submittedName>
        <fullName evidence="3">Peptidoglycan/xylan/chitin deacetylase, PgdA/CDA1 family</fullName>
    </submittedName>
</protein>
<dbReference type="InterPro" id="IPR050248">
    <property type="entry name" value="Polysacc_deacetylase_ArnD"/>
</dbReference>
<organism evidence="3 4">
    <name type="scientific">Hydrobacter penzbergensis</name>
    <dbReference type="NCBI Taxonomy" id="1235997"/>
    <lineage>
        <taxon>Bacteria</taxon>
        <taxon>Pseudomonadati</taxon>
        <taxon>Bacteroidota</taxon>
        <taxon>Chitinophagia</taxon>
        <taxon>Chitinophagales</taxon>
        <taxon>Chitinophagaceae</taxon>
        <taxon>Hydrobacter</taxon>
    </lineage>
</organism>